<organism evidence="2">
    <name type="scientific">Edaphobacter paludis</name>
    <dbReference type="NCBI Taxonomy" id="3035702"/>
    <lineage>
        <taxon>Bacteria</taxon>
        <taxon>Pseudomonadati</taxon>
        <taxon>Acidobacteriota</taxon>
        <taxon>Terriglobia</taxon>
        <taxon>Terriglobales</taxon>
        <taxon>Acidobacteriaceae</taxon>
        <taxon>Edaphobacter</taxon>
    </lineage>
</organism>
<sequence>MPTQAFSSQVQSVLDAYLTAALNSSTNSVNIDGRSMQVPYPYPSPADWRDCWIYFLLIDRFHNPSAPPAFTWNKKYGFRQGGTFKGVQAQLTYLQQLGVKAIWLSPVLKNTRPEIDGFAYAYPGYNTQDFFSLEGRFASDGTEATAEIELAELVNEAHARGIYVIVDIVLNHAGRIFDYVWQDQIQPSFTDHGLLYGPPGNEPPIQWMNGFGAPRGDWQNEVSPAGAGPDDTIWPIDLQRPVFFRRRGSKDSDSPGPPLNYVPGDFSVMRQLCAEYDASVPGQEALRVQYGVYPVLSILIRAYQYLMAKYDIDGYRIDTVKYVRADMIATFGNAMREFALSAGKRNFFTFGEIYDSDGTIDEFVGRNGPDTQGFGIDSALDFPLFFQLPVVIKALGPNPPGVEPLAALFKNRNIAEEGQISSHGEAGKYFVSFIDNHDQNARFNAPGTPPEQVSMALALLFTLQGIPCVYYGTEQGLQGTIDGLDACESVREAMWGNLPQPFNPASSFYKSLRAIATLRNGDTVLRYGRLYFREVSGNGHDFGPSTGAGGIIAFSRILSSREVLVVANTSGSNGFNGAVLCDVDINRNGTAFTVAYSNKGTTGTGHTTIAPGVIYAGASSSPSSQIASLPILLAPWEVQILVPKV</sequence>
<name>A0AAU7CXL6_9BACT</name>
<proteinExistence type="predicted"/>
<dbReference type="InterPro" id="IPR006047">
    <property type="entry name" value="GH13_cat_dom"/>
</dbReference>
<dbReference type="EMBL" id="CP121194">
    <property type="protein sequence ID" value="XBH09647.1"/>
    <property type="molecule type" value="Genomic_DNA"/>
</dbReference>
<dbReference type="GO" id="GO:0016787">
    <property type="term" value="F:hydrolase activity"/>
    <property type="evidence" value="ECO:0007669"/>
    <property type="project" value="UniProtKB-KW"/>
</dbReference>
<dbReference type="RefSeq" id="WP_348267155.1">
    <property type="nucleotide sequence ID" value="NZ_CP121194.1"/>
</dbReference>
<dbReference type="SMART" id="SM00642">
    <property type="entry name" value="Aamy"/>
    <property type="match status" value="1"/>
</dbReference>
<dbReference type="SUPFAM" id="SSF51445">
    <property type="entry name" value="(Trans)glycosidases"/>
    <property type="match status" value="1"/>
</dbReference>
<dbReference type="Gene3D" id="3.20.20.80">
    <property type="entry name" value="Glycosidases"/>
    <property type="match status" value="2"/>
</dbReference>
<dbReference type="PANTHER" id="PTHR10357">
    <property type="entry name" value="ALPHA-AMYLASE FAMILY MEMBER"/>
    <property type="match status" value="1"/>
</dbReference>
<protein>
    <submittedName>
        <fullName evidence="2">Alpha-amylase family glycosyl hydrolase</fullName>
    </submittedName>
</protein>
<feature type="domain" description="Glycosyl hydrolase family 13 catalytic" evidence="1">
    <location>
        <begin position="55"/>
        <end position="516"/>
    </location>
</feature>
<reference evidence="2" key="1">
    <citation type="submission" date="2023-03" db="EMBL/GenBank/DDBJ databases">
        <title>Edaphobacter sp.</title>
        <authorList>
            <person name="Huber K.J."/>
            <person name="Papendorf J."/>
            <person name="Pilke C."/>
            <person name="Bunk B."/>
            <person name="Sproeer C."/>
            <person name="Pester M."/>
        </authorList>
    </citation>
    <scope>NUCLEOTIDE SEQUENCE</scope>
    <source>
        <strain evidence="2">DSM 109919</strain>
        <strain evidence="3">DSM 109920</strain>
    </source>
</reference>
<keyword evidence="2" id="KW-0378">Hydrolase</keyword>
<dbReference type="PANTHER" id="PTHR10357:SF209">
    <property type="entry name" value="PERIPLASMIC ALPHA-AMYLASE"/>
    <property type="match status" value="1"/>
</dbReference>
<dbReference type="KEGG" id="epl:P4G45_14305"/>
<gene>
    <name evidence="2" type="ORF">P4G45_14305</name>
    <name evidence="3" type="ORF">P8936_15260</name>
</gene>
<dbReference type="GO" id="GO:0005975">
    <property type="term" value="P:carbohydrate metabolic process"/>
    <property type="evidence" value="ECO:0007669"/>
    <property type="project" value="InterPro"/>
</dbReference>
<dbReference type="Pfam" id="PF00128">
    <property type="entry name" value="Alpha-amylase"/>
    <property type="match status" value="2"/>
</dbReference>
<dbReference type="InterPro" id="IPR017853">
    <property type="entry name" value="GH"/>
</dbReference>
<evidence type="ECO:0000259" key="1">
    <source>
        <dbReference type="SMART" id="SM00642"/>
    </source>
</evidence>
<evidence type="ECO:0000313" key="3">
    <source>
        <dbReference type="EMBL" id="XBH13033.1"/>
    </source>
</evidence>
<accession>A0AAU7CXL6</accession>
<dbReference type="EMBL" id="CP121195">
    <property type="protein sequence ID" value="XBH13033.1"/>
    <property type="molecule type" value="Genomic_DNA"/>
</dbReference>
<accession>A0AAU7D7E9</accession>
<evidence type="ECO:0000313" key="2">
    <source>
        <dbReference type="EMBL" id="XBH09647.1"/>
    </source>
</evidence>
<dbReference type="AlphaFoldDB" id="A0AAU7CXL6"/>